<dbReference type="NCBIfam" id="TIGR02532">
    <property type="entry name" value="IV_pilin_GFxxxE"/>
    <property type="match status" value="1"/>
</dbReference>
<comment type="caution">
    <text evidence="2">The sequence shown here is derived from an EMBL/GenBank/DDBJ whole genome shotgun (WGS) entry which is preliminary data.</text>
</comment>
<dbReference type="GO" id="GO:0015627">
    <property type="term" value="C:type II protein secretion system complex"/>
    <property type="evidence" value="ECO:0007669"/>
    <property type="project" value="InterPro"/>
</dbReference>
<dbReference type="Pfam" id="PF07963">
    <property type="entry name" value="N_methyl"/>
    <property type="match status" value="1"/>
</dbReference>
<organism evidence="2">
    <name type="scientific">marine sediment metagenome</name>
    <dbReference type="NCBI Taxonomy" id="412755"/>
    <lineage>
        <taxon>unclassified sequences</taxon>
        <taxon>metagenomes</taxon>
        <taxon>ecological metagenomes</taxon>
    </lineage>
</organism>
<dbReference type="PRINTS" id="PR00813">
    <property type="entry name" value="BCTERIALGSPG"/>
</dbReference>
<evidence type="ECO:0008006" key="3">
    <source>
        <dbReference type="Google" id="ProtNLM"/>
    </source>
</evidence>
<evidence type="ECO:0000313" key="2">
    <source>
        <dbReference type="EMBL" id="GAH57778.1"/>
    </source>
</evidence>
<dbReference type="SUPFAM" id="SSF54523">
    <property type="entry name" value="Pili subunits"/>
    <property type="match status" value="1"/>
</dbReference>
<dbReference type="InterPro" id="IPR012902">
    <property type="entry name" value="N_methyl_site"/>
</dbReference>
<evidence type="ECO:0000256" key="1">
    <source>
        <dbReference type="ARBA" id="ARBA00022481"/>
    </source>
</evidence>
<name>X1IJM7_9ZZZZ</name>
<dbReference type="GO" id="GO:0015628">
    <property type="term" value="P:protein secretion by the type II secretion system"/>
    <property type="evidence" value="ECO:0007669"/>
    <property type="project" value="InterPro"/>
</dbReference>
<accession>X1IJM7</accession>
<reference evidence="2" key="1">
    <citation type="journal article" date="2014" name="Front. Microbiol.">
        <title>High frequency of phylogenetically diverse reductive dehalogenase-homologous genes in deep subseafloor sedimentary metagenomes.</title>
        <authorList>
            <person name="Kawai M."/>
            <person name="Futagami T."/>
            <person name="Toyoda A."/>
            <person name="Takaki Y."/>
            <person name="Nishi S."/>
            <person name="Hori S."/>
            <person name="Arai W."/>
            <person name="Tsubouchi T."/>
            <person name="Morono Y."/>
            <person name="Uchiyama I."/>
            <person name="Ito T."/>
            <person name="Fujiyama A."/>
            <person name="Inagaki F."/>
            <person name="Takami H."/>
        </authorList>
    </citation>
    <scope>NUCLEOTIDE SEQUENCE</scope>
    <source>
        <strain evidence="2">Expedition CK06-06</strain>
    </source>
</reference>
<proteinExistence type="predicted"/>
<dbReference type="InterPro" id="IPR045584">
    <property type="entry name" value="Pilin-like"/>
</dbReference>
<dbReference type="PANTHER" id="PTHR30093">
    <property type="entry name" value="GENERAL SECRETION PATHWAY PROTEIN G"/>
    <property type="match status" value="1"/>
</dbReference>
<keyword evidence="1" id="KW-0488">Methylation</keyword>
<dbReference type="InterPro" id="IPR000983">
    <property type="entry name" value="Bac_GSPG_pilin"/>
</dbReference>
<dbReference type="Gene3D" id="3.30.700.10">
    <property type="entry name" value="Glycoprotein, Type 4 Pilin"/>
    <property type="match status" value="1"/>
</dbReference>
<sequence>MKRAFTLVEVLIVVAILGILAAIVVPQFRSHSQEANEAAAKDNLRILRQQIGLYAAQHSDVPPGYPDGDSSANPTSPIFFSQMLKATNITGQYADPGTPGYSF</sequence>
<feature type="non-terminal residue" evidence="2">
    <location>
        <position position="103"/>
    </location>
</feature>
<protein>
    <recommendedName>
        <fullName evidence="3">Type II secretion system protein GspG C-terminal domain-containing protein</fullName>
    </recommendedName>
</protein>
<dbReference type="EMBL" id="BARU01018549">
    <property type="protein sequence ID" value="GAH57778.1"/>
    <property type="molecule type" value="Genomic_DNA"/>
</dbReference>
<gene>
    <name evidence="2" type="ORF">S03H2_30647</name>
</gene>
<dbReference type="AlphaFoldDB" id="X1IJM7"/>